<feature type="region of interest" description="Disordered" evidence="1">
    <location>
        <begin position="20"/>
        <end position="58"/>
    </location>
</feature>
<evidence type="ECO:0000256" key="1">
    <source>
        <dbReference type="SAM" id="MobiDB-lite"/>
    </source>
</evidence>
<evidence type="ECO:0000313" key="2">
    <source>
        <dbReference type="EMBL" id="KAF2644395.1"/>
    </source>
</evidence>
<name>A0A6A6S9H9_9PLEO</name>
<reference evidence="2" key="1">
    <citation type="journal article" date="2020" name="Stud. Mycol.">
        <title>101 Dothideomycetes genomes: a test case for predicting lifestyles and emergence of pathogens.</title>
        <authorList>
            <person name="Haridas S."/>
            <person name="Albert R."/>
            <person name="Binder M."/>
            <person name="Bloem J."/>
            <person name="Labutti K."/>
            <person name="Salamov A."/>
            <person name="Andreopoulos B."/>
            <person name="Baker S."/>
            <person name="Barry K."/>
            <person name="Bills G."/>
            <person name="Bluhm B."/>
            <person name="Cannon C."/>
            <person name="Castanera R."/>
            <person name="Culley D."/>
            <person name="Daum C."/>
            <person name="Ezra D."/>
            <person name="Gonzalez J."/>
            <person name="Henrissat B."/>
            <person name="Kuo A."/>
            <person name="Liang C."/>
            <person name="Lipzen A."/>
            <person name="Lutzoni F."/>
            <person name="Magnuson J."/>
            <person name="Mondo S."/>
            <person name="Nolan M."/>
            <person name="Ohm R."/>
            <person name="Pangilinan J."/>
            <person name="Park H.-J."/>
            <person name="Ramirez L."/>
            <person name="Alfaro M."/>
            <person name="Sun H."/>
            <person name="Tritt A."/>
            <person name="Yoshinaga Y."/>
            <person name="Zwiers L.-H."/>
            <person name="Turgeon B."/>
            <person name="Goodwin S."/>
            <person name="Spatafora J."/>
            <person name="Crous P."/>
            <person name="Grigoriev I."/>
        </authorList>
    </citation>
    <scope>NUCLEOTIDE SEQUENCE</scope>
    <source>
        <strain evidence="2">CBS 473.64</strain>
    </source>
</reference>
<feature type="compositionally biased region" description="Basic and acidic residues" evidence="1">
    <location>
        <begin position="92"/>
        <end position="104"/>
    </location>
</feature>
<sequence length="227" mass="24378">MLQDALILAANCLACSRLHEAQGREGSRNEDRHKRAHRRHGGYNSTGQGCPNGGRGWPHAVRPSLMRLHASLRIDTIPLAAPQPSNPQTASGEEHSPTDEAEPGRRRRRVLSVWGGLCGAMGSTGSTWWRRCPVRQSEQNGAAASEDVWKHGASGQCACVLASPQHHSVVVVVGRAVTGWPFNASSAARSESTAQDGTTTTTSATTCIPLCNTDKPDPRRFSSDQSR</sequence>
<protein>
    <submittedName>
        <fullName evidence="2">Uncharacterized protein</fullName>
    </submittedName>
</protein>
<feature type="compositionally biased region" description="Basic and acidic residues" evidence="1">
    <location>
        <begin position="20"/>
        <end position="33"/>
    </location>
</feature>
<proteinExistence type="predicted"/>
<feature type="region of interest" description="Disordered" evidence="1">
    <location>
        <begin position="79"/>
        <end position="107"/>
    </location>
</feature>
<dbReference type="Proteomes" id="UP000799753">
    <property type="component" value="Unassembled WGS sequence"/>
</dbReference>
<dbReference type="EMBL" id="MU006779">
    <property type="protein sequence ID" value="KAF2644395.1"/>
    <property type="molecule type" value="Genomic_DNA"/>
</dbReference>
<dbReference type="AlphaFoldDB" id="A0A6A6S9H9"/>
<accession>A0A6A6S9H9</accession>
<evidence type="ECO:0000313" key="3">
    <source>
        <dbReference type="Proteomes" id="UP000799753"/>
    </source>
</evidence>
<keyword evidence="3" id="KW-1185">Reference proteome</keyword>
<gene>
    <name evidence="2" type="ORF">P280DRAFT_505171</name>
</gene>
<organism evidence="2 3">
    <name type="scientific">Massarina eburnea CBS 473.64</name>
    <dbReference type="NCBI Taxonomy" id="1395130"/>
    <lineage>
        <taxon>Eukaryota</taxon>
        <taxon>Fungi</taxon>
        <taxon>Dikarya</taxon>
        <taxon>Ascomycota</taxon>
        <taxon>Pezizomycotina</taxon>
        <taxon>Dothideomycetes</taxon>
        <taxon>Pleosporomycetidae</taxon>
        <taxon>Pleosporales</taxon>
        <taxon>Massarineae</taxon>
        <taxon>Massarinaceae</taxon>
        <taxon>Massarina</taxon>
    </lineage>
</organism>